<comment type="caution">
    <text evidence="1">The sequence shown here is derived from an EMBL/GenBank/DDBJ whole genome shotgun (WGS) entry which is preliminary data.</text>
</comment>
<name>A0A3D4VDN6_9BACT</name>
<sequence>MHEWWVAAALAGVLAAGAPLAVLPAQSTATAPGRRPAFGYEAIVVDVRHEAMSAPLLGLSPIWRFRQPGRRVNSSLGFDVAFSSARERRKVCRPYPYAGIDCPIEDVRERGHWTAMHGGVDVAFWRPGRAEFAVLGHALLAYMQSQTKGLDTEQTDSRGGLHFGAVTGVEVRYQPHARWLVTSRAVIGRTTSLFDNVDAHADHTFRGSVSHNQLRVGLSYLR</sequence>
<dbReference type="AlphaFoldDB" id="A0A3D4VDN6"/>
<evidence type="ECO:0000313" key="1">
    <source>
        <dbReference type="EMBL" id="HCT59223.1"/>
    </source>
</evidence>
<gene>
    <name evidence="1" type="ORF">DGD08_18635</name>
</gene>
<evidence type="ECO:0000313" key="2">
    <source>
        <dbReference type="Proteomes" id="UP000264071"/>
    </source>
</evidence>
<accession>A0A3D4VDN6</accession>
<protein>
    <submittedName>
        <fullName evidence="1">Uncharacterized protein</fullName>
    </submittedName>
</protein>
<organism evidence="1 2">
    <name type="scientific">Gemmatimonas aurantiaca</name>
    <dbReference type="NCBI Taxonomy" id="173480"/>
    <lineage>
        <taxon>Bacteria</taxon>
        <taxon>Pseudomonadati</taxon>
        <taxon>Gemmatimonadota</taxon>
        <taxon>Gemmatimonadia</taxon>
        <taxon>Gemmatimonadales</taxon>
        <taxon>Gemmatimonadaceae</taxon>
        <taxon>Gemmatimonas</taxon>
    </lineage>
</organism>
<proteinExistence type="predicted"/>
<dbReference type="EMBL" id="DPIY01000012">
    <property type="protein sequence ID" value="HCT59223.1"/>
    <property type="molecule type" value="Genomic_DNA"/>
</dbReference>
<reference evidence="1 2" key="1">
    <citation type="journal article" date="2018" name="Nat. Biotechnol.">
        <title>A standardized bacterial taxonomy based on genome phylogeny substantially revises the tree of life.</title>
        <authorList>
            <person name="Parks D.H."/>
            <person name="Chuvochina M."/>
            <person name="Waite D.W."/>
            <person name="Rinke C."/>
            <person name="Skarshewski A."/>
            <person name="Chaumeil P.A."/>
            <person name="Hugenholtz P."/>
        </authorList>
    </citation>
    <scope>NUCLEOTIDE SEQUENCE [LARGE SCALE GENOMIC DNA]</scope>
    <source>
        <strain evidence="1">UBA8844</strain>
    </source>
</reference>
<dbReference type="Proteomes" id="UP000264071">
    <property type="component" value="Unassembled WGS sequence"/>
</dbReference>